<feature type="compositionally biased region" description="Low complexity" evidence="1">
    <location>
        <begin position="49"/>
        <end position="59"/>
    </location>
</feature>
<sequence length="152" mass="16428">MVVKESTSPEAQPRLASLPPYTHAVPGRGLLSSYVVPASPSCSDLYTASSPSSSSSSSSSRKHVQPPHLTRSLQSGHNVANKIYRGYHYLPYLLPSLPPPYTASTCIPLTSRPFYLTSLPSLLPSRISFIPPSLLSSFKLAFRFVGTVSHVI</sequence>
<gene>
    <name evidence="2" type="ORF">E2C01_091218</name>
</gene>
<evidence type="ECO:0000313" key="2">
    <source>
        <dbReference type="EMBL" id="MPC95985.1"/>
    </source>
</evidence>
<dbReference type="Proteomes" id="UP000324222">
    <property type="component" value="Unassembled WGS sequence"/>
</dbReference>
<protein>
    <submittedName>
        <fullName evidence="2">Uncharacterized protein</fullName>
    </submittedName>
</protein>
<comment type="caution">
    <text evidence="2">The sequence shown here is derived from an EMBL/GenBank/DDBJ whole genome shotgun (WGS) entry which is preliminary data.</text>
</comment>
<name>A0A5B7JMZ1_PORTR</name>
<keyword evidence="3" id="KW-1185">Reference proteome</keyword>
<organism evidence="2 3">
    <name type="scientific">Portunus trituberculatus</name>
    <name type="common">Swimming crab</name>
    <name type="synonym">Neptunus trituberculatus</name>
    <dbReference type="NCBI Taxonomy" id="210409"/>
    <lineage>
        <taxon>Eukaryota</taxon>
        <taxon>Metazoa</taxon>
        <taxon>Ecdysozoa</taxon>
        <taxon>Arthropoda</taxon>
        <taxon>Crustacea</taxon>
        <taxon>Multicrustacea</taxon>
        <taxon>Malacostraca</taxon>
        <taxon>Eumalacostraca</taxon>
        <taxon>Eucarida</taxon>
        <taxon>Decapoda</taxon>
        <taxon>Pleocyemata</taxon>
        <taxon>Brachyura</taxon>
        <taxon>Eubrachyura</taxon>
        <taxon>Portunoidea</taxon>
        <taxon>Portunidae</taxon>
        <taxon>Portuninae</taxon>
        <taxon>Portunus</taxon>
    </lineage>
</organism>
<feature type="region of interest" description="Disordered" evidence="1">
    <location>
        <begin position="42"/>
        <end position="76"/>
    </location>
</feature>
<feature type="compositionally biased region" description="Polar residues" evidence="1">
    <location>
        <begin position="1"/>
        <end position="10"/>
    </location>
</feature>
<dbReference type="AlphaFoldDB" id="A0A5B7JMZ1"/>
<proteinExistence type="predicted"/>
<accession>A0A5B7JMZ1</accession>
<feature type="region of interest" description="Disordered" evidence="1">
    <location>
        <begin position="1"/>
        <end position="21"/>
    </location>
</feature>
<dbReference type="EMBL" id="VSRR010104186">
    <property type="protein sequence ID" value="MPC95985.1"/>
    <property type="molecule type" value="Genomic_DNA"/>
</dbReference>
<evidence type="ECO:0000313" key="3">
    <source>
        <dbReference type="Proteomes" id="UP000324222"/>
    </source>
</evidence>
<reference evidence="2 3" key="1">
    <citation type="submission" date="2019-05" db="EMBL/GenBank/DDBJ databases">
        <title>Another draft genome of Portunus trituberculatus and its Hox gene families provides insights of decapod evolution.</title>
        <authorList>
            <person name="Jeong J.-H."/>
            <person name="Song I."/>
            <person name="Kim S."/>
            <person name="Choi T."/>
            <person name="Kim D."/>
            <person name="Ryu S."/>
            <person name="Kim W."/>
        </authorList>
    </citation>
    <scope>NUCLEOTIDE SEQUENCE [LARGE SCALE GENOMIC DNA]</scope>
    <source>
        <tissue evidence="2">Muscle</tissue>
    </source>
</reference>
<evidence type="ECO:0000256" key="1">
    <source>
        <dbReference type="SAM" id="MobiDB-lite"/>
    </source>
</evidence>